<dbReference type="OMA" id="LAGHNEC"/>
<feature type="domain" description="SBP-type" evidence="8">
    <location>
        <begin position="6"/>
        <end position="83"/>
    </location>
</feature>
<evidence type="ECO:0000313" key="9">
    <source>
        <dbReference type="EMBL" id="EFJ35304.1"/>
    </source>
</evidence>
<dbReference type="InterPro" id="IPR036893">
    <property type="entry name" value="SBP_sf"/>
</dbReference>
<dbReference type="GO" id="GO:0003677">
    <property type="term" value="F:DNA binding"/>
    <property type="evidence" value="ECO:0007669"/>
    <property type="project" value="InterPro"/>
</dbReference>
<keyword evidence="5" id="KW-0804">Transcription</keyword>
<dbReference type="SUPFAM" id="SSF103612">
    <property type="entry name" value="SBT domain"/>
    <property type="match status" value="1"/>
</dbReference>
<keyword evidence="6" id="KW-0539">Nucleus</keyword>
<dbReference type="Gene3D" id="4.10.1100.10">
    <property type="entry name" value="Transcription factor, SBP-box domain"/>
    <property type="match status" value="1"/>
</dbReference>
<dbReference type="PANTHER" id="PTHR31251:SF169">
    <property type="entry name" value="SQUAMOSA PROMOTER-BINDING-LIKE PROTEIN 8"/>
    <property type="match status" value="1"/>
</dbReference>
<evidence type="ECO:0000256" key="1">
    <source>
        <dbReference type="ARBA" id="ARBA00004123"/>
    </source>
</evidence>
<dbReference type="EMBL" id="GL377568">
    <property type="protein sequence ID" value="EFJ35304.1"/>
    <property type="molecule type" value="Genomic_DNA"/>
</dbReference>
<dbReference type="HOGENOM" id="CLU_196434_0_0_1"/>
<dbReference type="FunFam" id="4.10.1100.10:FF:000001">
    <property type="entry name" value="Squamosa promoter-binding-like protein 14"/>
    <property type="match status" value="1"/>
</dbReference>
<organism evidence="10">
    <name type="scientific">Selaginella moellendorffii</name>
    <name type="common">Spikemoss</name>
    <dbReference type="NCBI Taxonomy" id="88036"/>
    <lineage>
        <taxon>Eukaryota</taxon>
        <taxon>Viridiplantae</taxon>
        <taxon>Streptophyta</taxon>
        <taxon>Embryophyta</taxon>
        <taxon>Tracheophyta</taxon>
        <taxon>Lycopodiopsida</taxon>
        <taxon>Selaginellales</taxon>
        <taxon>Selaginellaceae</taxon>
        <taxon>Selaginella</taxon>
    </lineage>
</organism>
<dbReference type="GO" id="GO:0008270">
    <property type="term" value="F:zinc ion binding"/>
    <property type="evidence" value="ECO:0007669"/>
    <property type="project" value="UniProtKB-KW"/>
</dbReference>
<protein>
    <recommendedName>
        <fullName evidence="8">SBP-type domain-containing protein</fullName>
    </recommendedName>
</protein>
<dbReference type="Gramene" id="EFJ35304">
    <property type="protein sequence ID" value="EFJ35304"/>
    <property type="gene ID" value="SELMODRAFT_79699"/>
</dbReference>
<dbReference type="OrthoDB" id="514967at2759"/>
<dbReference type="InParanoid" id="D8QWW0"/>
<dbReference type="STRING" id="88036.D8QWW0"/>
<evidence type="ECO:0000259" key="8">
    <source>
        <dbReference type="PROSITE" id="PS51141"/>
    </source>
</evidence>
<dbReference type="KEGG" id="smo:SELMODRAFT_79699"/>
<proteinExistence type="predicted"/>
<keyword evidence="4" id="KW-0862">Zinc</keyword>
<evidence type="ECO:0000256" key="4">
    <source>
        <dbReference type="ARBA" id="ARBA00022833"/>
    </source>
</evidence>
<reference evidence="9 10" key="1">
    <citation type="journal article" date="2011" name="Science">
        <title>The Selaginella genome identifies genetic changes associated with the evolution of vascular plants.</title>
        <authorList>
            <person name="Banks J.A."/>
            <person name="Nishiyama T."/>
            <person name="Hasebe M."/>
            <person name="Bowman J.L."/>
            <person name="Gribskov M."/>
            <person name="dePamphilis C."/>
            <person name="Albert V.A."/>
            <person name="Aono N."/>
            <person name="Aoyama T."/>
            <person name="Ambrose B.A."/>
            <person name="Ashton N.W."/>
            <person name="Axtell M.J."/>
            <person name="Barker E."/>
            <person name="Barker M.S."/>
            <person name="Bennetzen J.L."/>
            <person name="Bonawitz N.D."/>
            <person name="Chapple C."/>
            <person name="Cheng C."/>
            <person name="Correa L.G."/>
            <person name="Dacre M."/>
            <person name="DeBarry J."/>
            <person name="Dreyer I."/>
            <person name="Elias M."/>
            <person name="Engstrom E.M."/>
            <person name="Estelle M."/>
            <person name="Feng L."/>
            <person name="Finet C."/>
            <person name="Floyd S.K."/>
            <person name="Frommer W.B."/>
            <person name="Fujita T."/>
            <person name="Gramzow L."/>
            <person name="Gutensohn M."/>
            <person name="Harholt J."/>
            <person name="Hattori M."/>
            <person name="Heyl A."/>
            <person name="Hirai T."/>
            <person name="Hiwatashi Y."/>
            <person name="Ishikawa M."/>
            <person name="Iwata M."/>
            <person name="Karol K.G."/>
            <person name="Koehler B."/>
            <person name="Kolukisaoglu U."/>
            <person name="Kubo M."/>
            <person name="Kurata T."/>
            <person name="Lalonde S."/>
            <person name="Li K."/>
            <person name="Li Y."/>
            <person name="Litt A."/>
            <person name="Lyons E."/>
            <person name="Manning G."/>
            <person name="Maruyama T."/>
            <person name="Michael T.P."/>
            <person name="Mikami K."/>
            <person name="Miyazaki S."/>
            <person name="Morinaga S."/>
            <person name="Murata T."/>
            <person name="Mueller-Roeber B."/>
            <person name="Nelson D.R."/>
            <person name="Obara M."/>
            <person name="Oguri Y."/>
            <person name="Olmstead R.G."/>
            <person name="Onodera N."/>
            <person name="Petersen B.L."/>
            <person name="Pils B."/>
            <person name="Prigge M."/>
            <person name="Rensing S.A."/>
            <person name="Riano-Pachon D.M."/>
            <person name="Roberts A.W."/>
            <person name="Sato Y."/>
            <person name="Scheller H.V."/>
            <person name="Schulz B."/>
            <person name="Schulz C."/>
            <person name="Shakirov E.V."/>
            <person name="Shibagaki N."/>
            <person name="Shinohara N."/>
            <person name="Shippen D.E."/>
            <person name="Soerensen I."/>
            <person name="Sotooka R."/>
            <person name="Sugimoto N."/>
            <person name="Sugita M."/>
            <person name="Sumikawa N."/>
            <person name="Tanurdzic M."/>
            <person name="Theissen G."/>
            <person name="Ulvskov P."/>
            <person name="Wakazuki S."/>
            <person name="Weng J.K."/>
            <person name="Willats W.W."/>
            <person name="Wipf D."/>
            <person name="Wolf P.G."/>
            <person name="Yang L."/>
            <person name="Zimmer A.D."/>
            <person name="Zhu Q."/>
            <person name="Mitros T."/>
            <person name="Hellsten U."/>
            <person name="Loque D."/>
            <person name="Otillar R."/>
            <person name="Salamov A."/>
            <person name="Schmutz J."/>
            <person name="Shapiro H."/>
            <person name="Lindquist E."/>
            <person name="Lucas S."/>
            <person name="Rokhsar D."/>
            <person name="Grigoriev I.V."/>
        </authorList>
    </citation>
    <scope>NUCLEOTIDE SEQUENCE [LARGE SCALE GENOMIC DNA]</scope>
</reference>
<evidence type="ECO:0000256" key="5">
    <source>
        <dbReference type="ARBA" id="ARBA00023163"/>
    </source>
</evidence>
<name>D8QWW0_SELML</name>
<keyword evidence="10" id="KW-1185">Reference proteome</keyword>
<evidence type="ECO:0000256" key="7">
    <source>
        <dbReference type="PROSITE-ProRule" id="PRU00470"/>
    </source>
</evidence>
<dbReference type="PROSITE" id="PS51141">
    <property type="entry name" value="ZF_SBP"/>
    <property type="match status" value="1"/>
</dbReference>
<dbReference type="PANTHER" id="PTHR31251">
    <property type="entry name" value="SQUAMOSA PROMOTER-BINDING-LIKE PROTEIN 4"/>
    <property type="match status" value="1"/>
</dbReference>
<dbReference type="Proteomes" id="UP000001514">
    <property type="component" value="Unassembled WGS sequence"/>
</dbReference>
<evidence type="ECO:0000256" key="6">
    <source>
        <dbReference type="ARBA" id="ARBA00023242"/>
    </source>
</evidence>
<gene>
    <name evidence="9" type="ORF">SELMODRAFT_79699</name>
</gene>
<dbReference type="AlphaFoldDB" id="D8QWW0"/>
<dbReference type="GO" id="GO:0005634">
    <property type="term" value="C:nucleus"/>
    <property type="evidence" value="ECO:0007669"/>
    <property type="project" value="UniProtKB-SubCell"/>
</dbReference>
<keyword evidence="2" id="KW-0479">Metal-binding</keyword>
<feature type="non-terminal residue" evidence="9">
    <location>
        <position position="87"/>
    </location>
</feature>
<keyword evidence="3 7" id="KW-0863">Zinc-finger</keyword>
<dbReference type="InterPro" id="IPR044817">
    <property type="entry name" value="SBP-like"/>
</dbReference>
<comment type="subcellular location">
    <subcellularLocation>
        <location evidence="1">Nucleus</location>
    </subcellularLocation>
</comment>
<accession>D8QWW0</accession>
<dbReference type="eggNOG" id="ENOG502QRGA">
    <property type="taxonomic scope" value="Eukaryota"/>
</dbReference>
<dbReference type="InterPro" id="IPR004333">
    <property type="entry name" value="SBP_dom"/>
</dbReference>
<sequence>MPVLPVPCCRVDGCGEDLSTAGDYHRRHKVCKLHATLPKVMNHGQEQRFCQQCSRFHSLSEFDEGKRSCRKRLAGHNERRRRHQPDS</sequence>
<evidence type="ECO:0000256" key="3">
    <source>
        <dbReference type="ARBA" id="ARBA00022771"/>
    </source>
</evidence>
<evidence type="ECO:0000313" key="10">
    <source>
        <dbReference type="Proteomes" id="UP000001514"/>
    </source>
</evidence>
<dbReference type="Pfam" id="PF03110">
    <property type="entry name" value="SBP"/>
    <property type="match status" value="1"/>
</dbReference>
<evidence type="ECO:0000256" key="2">
    <source>
        <dbReference type="ARBA" id="ARBA00022723"/>
    </source>
</evidence>